<dbReference type="Proteomes" id="UP001595530">
    <property type="component" value="Unassembled WGS sequence"/>
</dbReference>
<name>A0ABV7FBA7_9BURK</name>
<protein>
    <submittedName>
        <fullName evidence="1">Transporter</fullName>
    </submittedName>
</protein>
<evidence type="ECO:0000313" key="1">
    <source>
        <dbReference type="EMBL" id="MFC3111311.1"/>
    </source>
</evidence>
<keyword evidence="2" id="KW-1185">Reference proteome</keyword>
<organism evidence="1 2">
    <name type="scientific">Undibacterium arcticum</name>
    <dbReference type="NCBI Taxonomy" id="1762892"/>
    <lineage>
        <taxon>Bacteria</taxon>
        <taxon>Pseudomonadati</taxon>
        <taxon>Pseudomonadota</taxon>
        <taxon>Betaproteobacteria</taxon>
        <taxon>Burkholderiales</taxon>
        <taxon>Oxalobacteraceae</taxon>
        <taxon>Undibacterium</taxon>
    </lineage>
</organism>
<dbReference type="Pfam" id="PF13557">
    <property type="entry name" value="Phenol_MetA_deg"/>
    <property type="match status" value="1"/>
</dbReference>
<reference evidence="2" key="1">
    <citation type="journal article" date="2019" name="Int. J. Syst. Evol. Microbiol.">
        <title>The Global Catalogue of Microorganisms (GCM) 10K type strain sequencing project: providing services to taxonomists for standard genome sequencing and annotation.</title>
        <authorList>
            <consortium name="The Broad Institute Genomics Platform"/>
            <consortium name="The Broad Institute Genome Sequencing Center for Infectious Disease"/>
            <person name="Wu L."/>
            <person name="Ma J."/>
        </authorList>
    </citation>
    <scope>NUCLEOTIDE SEQUENCE [LARGE SCALE GENOMIC DNA]</scope>
    <source>
        <strain evidence="2">KCTC 42986</strain>
    </source>
</reference>
<proteinExistence type="predicted"/>
<evidence type="ECO:0000313" key="2">
    <source>
        <dbReference type="Proteomes" id="UP001595530"/>
    </source>
</evidence>
<dbReference type="InterPro" id="IPR025737">
    <property type="entry name" value="FApF"/>
</dbReference>
<gene>
    <name evidence="1" type="ORF">ACFOFO_25765</name>
</gene>
<dbReference type="EMBL" id="JBHRTP010000109">
    <property type="protein sequence ID" value="MFC3111311.1"/>
    <property type="molecule type" value="Genomic_DNA"/>
</dbReference>
<dbReference type="RefSeq" id="WP_390333444.1">
    <property type="nucleotide sequence ID" value="NZ_JBHRTP010000109.1"/>
</dbReference>
<comment type="caution">
    <text evidence="1">The sequence shown here is derived from an EMBL/GenBank/DDBJ whole genome shotgun (WGS) entry which is preliminary data.</text>
</comment>
<accession>A0ABV7FBA7</accession>
<sequence>MSYFSSTSQTQVSHARSRDRQLGVRYTAISAALATLGFVGAATDASAGGIPFAGNRPQSFQFSTDFKDPYDSFGQEAEWNNDRKVFDSSGKKAAGTGGDTFVGLSSRLHYFKLDALPNWGFVVSATVPEIRVQGPGFSASGIGDPLVGGLAWTNPAPNTTVGMQAYVQAPIGASQVSTNTWSFWPSVFVNQWMGNVNLDLLIGGILRGTTHKTGVDDLAPGNTTHANLRLGYSISPPSDPFAIPFVSMDYQKTTRTVDKLTRVEIGGSDSRELALGAGVLFQLKPGMTSIWRQQKTYDQLSVHYAKSVNGKNTSLTDGLFVQYWHYW</sequence>